<accession>A0ABN0RCK6</accession>
<proteinExistence type="predicted"/>
<organism evidence="1 2">
    <name type="scientific">Listeria floridensis FSL S10-1187</name>
    <dbReference type="NCBI Taxonomy" id="1265817"/>
    <lineage>
        <taxon>Bacteria</taxon>
        <taxon>Bacillati</taxon>
        <taxon>Bacillota</taxon>
        <taxon>Bacilli</taxon>
        <taxon>Bacillales</taxon>
        <taxon>Listeriaceae</taxon>
        <taxon>Listeria</taxon>
    </lineage>
</organism>
<evidence type="ECO:0000313" key="1">
    <source>
        <dbReference type="EMBL" id="EUJ26755.1"/>
    </source>
</evidence>
<dbReference type="EMBL" id="AODF01000035">
    <property type="protein sequence ID" value="EUJ26755.1"/>
    <property type="molecule type" value="Genomic_DNA"/>
</dbReference>
<sequence length="63" mass="7176">MEEAKVQDLTKYVLDAQDGKYEIIKITAEKYPELSMAEATKFKKHSSKSGLNAARKLSDRKWG</sequence>
<name>A0ABN0RCK6_9LIST</name>
<gene>
    <name evidence="1" type="ORF">MFLO_13900</name>
</gene>
<evidence type="ECO:0000313" key="2">
    <source>
        <dbReference type="Proteomes" id="UP000019249"/>
    </source>
</evidence>
<comment type="caution">
    <text evidence="1">The sequence shown here is derived from an EMBL/GenBank/DDBJ whole genome shotgun (WGS) entry which is preliminary data.</text>
</comment>
<dbReference type="RefSeq" id="WP_338151531.1">
    <property type="nucleotide sequence ID" value="NZ_AODF01000035.1"/>
</dbReference>
<protein>
    <submittedName>
        <fullName evidence="1">Uncharacterized protein</fullName>
    </submittedName>
</protein>
<dbReference type="Proteomes" id="UP000019249">
    <property type="component" value="Unassembled WGS sequence"/>
</dbReference>
<reference evidence="1 2" key="1">
    <citation type="journal article" date="2014" name="Int. J. Syst. Evol. Microbiol.">
        <title>Listeria floridensis sp. nov., Listeria aquatica sp. nov., Listeria cornellensis sp. nov., Listeria riparia sp. nov. and Listeria grandensis sp. nov., from agricultural and natural environments.</title>
        <authorList>
            <person name="den Bakker H.C."/>
            <person name="Warchocki S."/>
            <person name="Wright E.M."/>
            <person name="Allred A.F."/>
            <person name="Ahlstrom C."/>
            <person name="Manuel C.S."/>
            <person name="Stasiewicz M.J."/>
            <person name="Burrell A."/>
            <person name="Roof S."/>
            <person name="Strawn L."/>
            <person name="Fortes E.D."/>
            <person name="Nightingale K.K."/>
            <person name="Kephart D."/>
            <person name="Wiedmann M."/>
        </authorList>
    </citation>
    <scope>NUCLEOTIDE SEQUENCE [LARGE SCALE GENOMIC DNA]</scope>
    <source>
        <strain evidence="1 2">FSL S10-1187</strain>
    </source>
</reference>
<keyword evidence="2" id="KW-1185">Reference proteome</keyword>